<dbReference type="PANTHER" id="PTHR33710">
    <property type="entry name" value="BNAC02G09200D PROTEIN"/>
    <property type="match status" value="1"/>
</dbReference>
<keyword evidence="3" id="KW-1185">Reference proteome</keyword>
<feature type="region of interest" description="Disordered" evidence="1">
    <location>
        <begin position="1"/>
        <end position="22"/>
    </location>
</feature>
<dbReference type="EMBL" id="JAIWQS010000008">
    <property type="protein sequence ID" value="KAJ8899198.1"/>
    <property type="molecule type" value="Genomic_DNA"/>
</dbReference>
<gene>
    <name evidence="2" type="ORF">K2173_012374</name>
</gene>
<proteinExistence type="predicted"/>
<protein>
    <submittedName>
        <fullName evidence="2">Uncharacterized protein</fullName>
    </submittedName>
</protein>
<dbReference type="PANTHER" id="PTHR33710:SF71">
    <property type="entry name" value="ENDONUCLEASE_EXONUCLEASE_PHOSPHATASE DOMAIN-CONTAINING PROTEIN"/>
    <property type="match status" value="1"/>
</dbReference>
<organism evidence="2 3">
    <name type="scientific">Erythroxylum novogranatense</name>
    <dbReference type="NCBI Taxonomy" id="1862640"/>
    <lineage>
        <taxon>Eukaryota</taxon>
        <taxon>Viridiplantae</taxon>
        <taxon>Streptophyta</taxon>
        <taxon>Embryophyta</taxon>
        <taxon>Tracheophyta</taxon>
        <taxon>Spermatophyta</taxon>
        <taxon>Magnoliopsida</taxon>
        <taxon>eudicotyledons</taxon>
        <taxon>Gunneridae</taxon>
        <taxon>Pentapetalae</taxon>
        <taxon>rosids</taxon>
        <taxon>fabids</taxon>
        <taxon>Malpighiales</taxon>
        <taxon>Erythroxylaceae</taxon>
        <taxon>Erythroxylum</taxon>
    </lineage>
</organism>
<comment type="caution">
    <text evidence="2">The sequence shown here is derived from an EMBL/GenBank/DDBJ whole genome shotgun (WGS) entry which is preliminary data.</text>
</comment>
<accession>A0AAV8UDK6</accession>
<dbReference type="Proteomes" id="UP001159364">
    <property type="component" value="Linkage Group LG08"/>
</dbReference>
<name>A0AAV8UDK6_9ROSI</name>
<reference evidence="2 3" key="1">
    <citation type="submission" date="2021-09" db="EMBL/GenBank/DDBJ databases">
        <title>Genomic insights and catalytic innovation underlie evolution of tropane alkaloids biosynthesis.</title>
        <authorList>
            <person name="Wang Y.-J."/>
            <person name="Tian T."/>
            <person name="Huang J.-P."/>
            <person name="Huang S.-X."/>
        </authorList>
    </citation>
    <scope>NUCLEOTIDE SEQUENCE [LARGE SCALE GENOMIC DNA]</scope>
    <source>
        <strain evidence="2">KIB-2018</strain>
        <tissue evidence="2">Leaf</tissue>
    </source>
</reference>
<dbReference type="AlphaFoldDB" id="A0AAV8UDK6"/>
<evidence type="ECO:0000313" key="2">
    <source>
        <dbReference type="EMBL" id="KAJ8899198.1"/>
    </source>
</evidence>
<evidence type="ECO:0000313" key="3">
    <source>
        <dbReference type="Proteomes" id="UP001159364"/>
    </source>
</evidence>
<dbReference type="InterPro" id="IPR036691">
    <property type="entry name" value="Endo/exonu/phosph_ase_sf"/>
</dbReference>
<evidence type="ECO:0000256" key="1">
    <source>
        <dbReference type="SAM" id="MobiDB-lite"/>
    </source>
</evidence>
<dbReference type="SUPFAM" id="SSF56219">
    <property type="entry name" value="DNase I-like"/>
    <property type="match status" value="1"/>
</dbReference>
<sequence>MELDSDRLDSGGGTSSLREEEPMPKVDDDIHIFVMDAWVRVTCFYGNPNRSRRHISWNLLRALARQDDKEWACIGDFNELLSQEEKWGLHDHPHYLIRNFRDVLSDCDLHDIKYTGSLFTWYMKRNSQVVAKQRLDRAVGNGRWFLRFSECSVQSLVAPVSDHDPLLLDTSQTLSIRFVAGSVSIMHGFLMPIWKQ</sequence>
<dbReference type="Gene3D" id="3.60.10.10">
    <property type="entry name" value="Endonuclease/exonuclease/phosphatase"/>
    <property type="match status" value="1"/>
</dbReference>